<dbReference type="PANTHER" id="PTHR30160">
    <property type="entry name" value="TETRAACYLDISACCHARIDE 4'-KINASE-RELATED"/>
    <property type="match status" value="1"/>
</dbReference>
<dbReference type="Gene3D" id="3.40.50.2000">
    <property type="entry name" value="Glycogen Phosphorylase B"/>
    <property type="match status" value="2"/>
</dbReference>
<reference evidence="3 4" key="1">
    <citation type="submission" date="2021-12" db="EMBL/GenBank/DDBJ databases">
        <title>Genome sequencing of bacteria with rrn-lacking chromosome and rrn-plasmid.</title>
        <authorList>
            <person name="Anda M."/>
            <person name="Iwasaki W."/>
        </authorList>
    </citation>
    <scope>NUCLEOTIDE SEQUENCE [LARGE SCALE GENOMIC DNA]</scope>
    <source>
        <strain evidence="3 4">NBRC 15940</strain>
    </source>
</reference>
<dbReference type="GO" id="GO:0009244">
    <property type="term" value="P:lipopolysaccharide core region biosynthetic process"/>
    <property type="evidence" value="ECO:0007669"/>
    <property type="project" value="TreeGrafter"/>
</dbReference>
<evidence type="ECO:0000256" key="1">
    <source>
        <dbReference type="ARBA" id="ARBA00022676"/>
    </source>
</evidence>
<dbReference type="CDD" id="cd03789">
    <property type="entry name" value="GT9_LPS_heptosyltransferase"/>
    <property type="match status" value="1"/>
</dbReference>
<evidence type="ECO:0000256" key="2">
    <source>
        <dbReference type="ARBA" id="ARBA00022679"/>
    </source>
</evidence>
<dbReference type="InterPro" id="IPR002201">
    <property type="entry name" value="Glyco_trans_9"/>
</dbReference>
<name>A0AAN5ALK1_9BACT</name>
<keyword evidence="4" id="KW-1185">Reference proteome</keyword>
<comment type="caution">
    <text evidence="3">The sequence shown here is derived from an EMBL/GenBank/DDBJ whole genome shotgun (WGS) entry which is preliminary data.</text>
</comment>
<sequence>MTKKYKKILILRFSSIGDIAWTSTVVRCIKTQIEGCELHFAVKKQFRGLLEANPYIDKLHLLEGSMSPLIADLKQEKFDFVVDLHNNFRTSRIKWALGVPSSTYDKLRIKRFLYTNFQINFMPNVHVTDRYMDAVKPLGVVNDEQGMDHYIPEKDEVEMEWLPEEFRKGYVAYVIGGTKFTKILPFEQMVVLCDRINRPIVLVGGPDDAENGEKLEEFFRKRESNAPYEEGLTELGKKTVIFNACGKFNLNQSASLVKQAQYVFGHDTGLTHIAAAFKKTIYSIWGSTVPNNFHPYKTKFFVFENTKLKCRPCSKAGRNSCPKGHFKCMKELTFDFYLP</sequence>
<dbReference type="RefSeq" id="WP_338236598.1">
    <property type="nucleotide sequence ID" value="NZ_BQKE01000001.1"/>
</dbReference>
<accession>A0AAN5ALK1</accession>
<dbReference type="GO" id="GO:0008713">
    <property type="term" value="F:ADP-heptose-lipopolysaccharide heptosyltransferase activity"/>
    <property type="evidence" value="ECO:0007669"/>
    <property type="project" value="TreeGrafter"/>
</dbReference>
<dbReference type="Pfam" id="PF01075">
    <property type="entry name" value="Glyco_transf_9"/>
    <property type="match status" value="1"/>
</dbReference>
<evidence type="ECO:0000313" key="4">
    <source>
        <dbReference type="Proteomes" id="UP001310022"/>
    </source>
</evidence>
<protein>
    <submittedName>
        <fullName evidence="3">LPS biosynthesis protein</fullName>
    </submittedName>
</protein>
<keyword evidence="2" id="KW-0808">Transferase</keyword>
<proteinExistence type="predicted"/>
<evidence type="ECO:0000313" key="3">
    <source>
        <dbReference type="EMBL" id="GJM60958.1"/>
    </source>
</evidence>
<dbReference type="Proteomes" id="UP001310022">
    <property type="component" value="Unassembled WGS sequence"/>
</dbReference>
<dbReference type="PANTHER" id="PTHR30160:SF1">
    <property type="entry name" value="LIPOPOLYSACCHARIDE 1,2-N-ACETYLGLUCOSAMINETRANSFERASE-RELATED"/>
    <property type="match status" value="1"/>
</dbReference>
<dbReference type="SUPFAM" id="SSF53756">
    <property type="entry name" value="UDP-Glycosyltransferase/glycogen phosphorylase"/>
    <property type="match status" value="1"/>
</dbReference>
<organism evidence="3 4">
    <name type="scientific">Persicobacter diffluens</name>
    <dbReference type="NCBI Taxonomy" id="981"/>
    <lineage>
        <taxon>Bacteria</taxon>
        <taxon>Pseudomonadati</taxon>
        <taxon>Bacteroidota</taxon>
        <taxon>Cytophagia</taxon>
        <taxon>Cytophagales</taxon>
        <taxon>Persicobacteraceae</taxon>
        <taxon>Persicobacter</taxon>
    </lineage>
</organism>
<dbReference type="EMBL" id="BQKE01000001">
    <property type="protein sequence ID" value="GJM60958.1"/>
    <property type="molecule type" value="Genomic_DNA"/>
</dbReference>
<keyword evidence="1" id="KW-0328">Glycosyltransferase</keyword>
<gene>
    <name evidence="3" type="ORF">PEDI_15100</name>
</gene>
<dbReference type="GO" id="GO:0005829">
    <property type="term" value="C:cytosol"/>
    <property type="evidence" value="ECO:0007669"/>
    <property type="project" value="TreeGrafter"/>
</dbReference>
<dbReference type="InterPro" id="IPR051199">
    <property type="entry name" value="LPS_LOS_Heptosyltrfase"/>
</dbReference>
<dbReference type="AlphaFoldDB" id="A0AAN5ALK1"/>